<protein>
    <submittedName>
        <fullName evidence="1">Uncharacterized protein</fullName>
    </submittedName>
</protein>
<reference evidence="1 2" key="1">
    <citation type="submission" date="2020-12" db="EMBL/GenBank/DDBJ databases">
        <title>FDA dAtabase for Regulatory Grade micrObial Sequences (FDA-ARGOS): Supporting development and validation of Infectious Disease Dx tests.</title>
        <authorList>
            <person name="Sproer C."/>
            <person name="Gronow S."/>
            <person name="Severitt S."/>
            <person name="Schroder I."/>
            <person name="Tallon L."/>
            <person name="Sadzewicz L."/>
            <person name="Zhao X."/>
            <person name="Boylan J."/>
            <person name="Ott S."/>
            <person name="Bowen H."/>
            <person name="Vavikolanu K."/>
            <person name="Mehta A."/>
            <person name="Aluvathingal J."/>
            <person name="Nadendla S."/>
            <person name="Lowell S."/>
            <person name="Myers T."/>
            <person name="Yan Y."/>
            <person name="Sichtig H."/>
        </authorList>
    </citation>
    <scope>NUCLEOTIDE SEQUENCE [LARGE SCALE GENOMIC DNA]</scope>
    <source>
        <strain evidence="1 2">FDAARGOS_877</strain>
    </source>
</reference>
<dbReference type="Proteomes" id="UP000595058">
    <property type="component" value="Chromosome"/>
</dbReference>
<dbReference type="EMBL" id="CP065720">
    <property type="protein sequence ID" value="QPT19059.1"/>
    <property type="molecule type" value="Genomic_DNA"/>
</dbReference>
<evidence type="ECO:0000313" key="1">
    <source>
        <dbReference type="EMBL" id="QPT19059.1"/>
    </source>
</evidence>
<gene>
    <name evidence="1" type="ORF">I6G34_06785</name>
</gene>
<keyword evidence="2" id="KW-1185">Reference proteome</keyword>
<proteinExistence type="predicted"/>
<sequence>MNEAAITYFNRAQRMLLDLHISINTQLEMQKGLENSRHSNEETLALFEGVTDAGHRLDRTRMKLRGNLNGLETGEVLIGVAAGAILQIAKQALSMGYEDPLNRAPAGRSVSCSCVRDLIWHGRNQAMHYEDTRLEPDLNSDGKVIDRRYRSSWVETFRKLHEKNPDRFQMTHPFRSLAKDVLDALGWTDDYSKLENDMKVLLRVAATPLHG</sequence>
<dbReference type="RefSeq" id="WP_102839390.1">
    <property type="nucleotide sequence ID" value="NZ_CP065720.1"/>
</dbReference>
<accession>A0ABX6XYC5</accession>
<dbReference type="GeneID" id="75212997"/>
<organism evidence="1 2">
    <name type="scientific">Stutzerimonas frequens</name>
    <dbReference type="NCBI Taxonomy" id="2968969"/>
    <lineage>
        <taxon>Bacteria</taxon>
        <taxon>Pseudomonadati</taxon>
        <taxon>Pseudomonadota</taxon>
        <taxon>Gammaproteobacteria</taxon>
        <taxon>Pseudomonadales</taxon>
        <taxon>Pseudomonadaceae</taxon>
        <taxon>Stutzerimonas</taxon>
    </lineage>
</organism>
<name>A0ABX6XYC5_9GAMM</name>
<evidence type="ECO:0000313" key="2">
    <source>
        <dbReference type="Proteomes" id="UP000595058"/>
    </source>
</evidence>